<dbReference type="EMBL" id="JACRTJ010000015">
    <property type="protein sequence ID" value="MBC8598986.1"/>
    <property type="molecule type" value="Genomic_DNA"/>
</dbReference>
<reference evidence="2 3" key="1">
    <citation type="submission" date="2020-08" db="EMBL/GenBank/DDBJ databases">
        <title>Genome public.</title>
        <authorList>
            <person name="Liu C."/>
            <person name="Sun Q."/>
        </authorList>
    </citation>
    <scope>NUCLEOTIDE SEQUENCE [LARGE SCALE GENOMIC DNA]</scope>
    <source>
        <strain evidence="2 3">BX10</strain>
    </source>
</reference>
<dbReference type="Pfam" id="PF00882">
    <property type="entry name" value="Zn_dep_PLPC"/>
    <property type="match status" value="1"/>
</dbReference>
<accession>A0ABR7NS80</accession>
<comment type="caution">
    <text evidence="2">The sequence shown here is derived from an EMBL/GenBank/DDBJ whole genome shotgun (WGS) entry which is preliminary data.</text>
</comment>
<evidence type="ECO:0000313" key="2">
    <source>
        <dbReference type="EMBL" id="MBC8598986.1"/>
    </source>
</evidence>
<sequence>MPAAFAHDLFGRLVYRKLDPGIRRAVRREKDCFYLGLFGPDILFFYRSLNDNRIVHKGFWLHEEPARVLFFHGIKAWEKEKDPEKKAAIEAYLLGFACHFALDHSLHEYVNHTDDSTIFTHGEIETELDRRLLVREGMTPLRADVTSHVKNTSMTRLAASRVLSESRETVGECIMSFKAAMRIFVNSGELVKTFICLGLRAAGHYDQVHGMLMRRRPVRGLKTVADYLELEFYKTVPFGVRMVTELYRALEEGTELPREYKGNFEGTVFGKGPVRW</sequence>
<dbReference type="InterPro" id="IPR029002">
    <property type="entry name" value="PLPC/GPLD1"/>
</dbReference>
<evidence type="ECO:0000259" key="1">
    <source>
        <dbReference type="Pfam" id="PF00882"/>
    </source>
</evidence>
<dbReference type="RefSeq" id="WP_022273660.1">
    <property type="nucleotide sequence ID" value="NZ_JACRTJ010000015.1"/>
</dbReference>
<gene>
    <name evidence="2" type="ORF">H8708_07045</name>
</gene>
<organism evidence="2 3">
    <name type="scientific">Enterocloster hominis</name>
    <name type="common">ex Liu et al. 2021</name>
    <dbReference type="NCBI Taxonomy" id="2763663"/>
    <lineage>
        <taxon>Bacteria</taxon>
        <taxon>Bacillati</taxon>
        <taxon>Bacillota</taxon>
        <taxon>Clostridia</taxon>
        <taxon>Lachnospirales</taxon>
        <taxon>Lachnospiraceae</taxon>
        <taxon>Enterocloster</taxon>
    </lineage>
</organism>
<keyword evidence="3" id="KW-1185">Reference proteome</keyword>
<protein>
    <submittedName>
        <fullName evidence="2">Zinc dependent phospholipase C family protein</fullName>
    </submittedName>
</protein>
<name>A0ABR7NS80_9FIRM</name>
<proteinExistence type="predicted"/>
<dbReference type="Proteomes" id="UP000647491">
    <property type="component" value="Unassembled WGS sequence"/>
</dbReference>
<feature type="domain" description="Phospholipase C/D" evidence="1">
    <location>
        <begin position="9"/>
        <end position="149"/>
    </location>
</feature>
<evidence type="ECO:0000313" key="3">
    <source>
        <dbReference type="Proteomes" id="UP000647491"/>
    </source>
</evidence>